<dbReference type="AlphaFoldDB" id="A0A917A070"/>
<keyword evidence="2" id="KW-0732">Signal</keyword>
<dbReference type="SUPFAM" id="SSF50346">
    <property type="entry name" value="PRC-barrel domain"/>
    <property type="match status" value="3"/>
</dbReference>
<protein>
    <submittedName>
        <fullName evidence="4">Photosystem reaction center subunit H</fullName>
    </submittedName>
</protein>
<reference evidence="4" key="2">
    <citation type="submission" date="2020-09" db="EMBL/GenBank/DDBJ databases">
        <authorList>
            <person name="Sun Q."/>
            <person name="Zhou Y."/>
        </authorList>
    </citation>
    <scope>NUCLEOTIDE SEQUENCE</scope>
    <source>
        <strain evidence="4">CGMCC 1.15367</strain>
    </source>
</reference>
<feature type="domain" description="PRC-barrel" evidence="3">
    <location>
        <begin position="222"/>
        <end position="287"/>
    </location>
</feature>
<accession>A0A917A070</accession>
<evidence type="ECO:0000256" key="2">
    <source>
        <dbReference type="SAM" id="SignalP"/>
    </source>
</evidence>
<feature type="domain" description="PRC-barrel" evidence="3">
    <location>
        <begin position="391"/>
        <end position="460"/>
    </location>
</feature>
<dbReference type="PANTHER" id="PTHR36505">
    <property type="entry name" value="BLR1072 PROTEIN"/>
    <property type="match status" value="1"/>
</dbReference>
<dbReference type="Gene3D" id="2.30.30.240">
    <property type="entry name" value="PRC-barrel domain"/>
    <property type="match status" value="3"/>
</dbReference>
<gene>
    <name evidence="4" type="ORF">GCM10011390_43630</name>
</gene>
<dbReference type="InterPro" id="IPR027275">
    <property type="entry name" value="PRC-brl_dom"/>
</dbReference>
<feature type="compositionally biased region" description="Polar residues" evidence="1">
    <location>
        <begin position="495"/>
        <end position="509"/>
    </location>
</feature>
<dbReference type="EMBL" id="BMIQ01000008">
    <property type="protein sequence ID" value="GGE19663.1"/>
    <property type="molecule type" value="Genomic_DNA"/>
</dbReference>
<keyword evidence="5" id="KW-1185">Reference proteome</keyword>
<feature type="region of interest" description="Disordered" evidence="1">
    <location>
        <begin position="26"/>
        <end position="50"/>
    </location>
</feature>
<evidence type="ECO:0000313" key="5">
    <source>
        <dbReference type="Proteomes" id="UP000644699"/>
    </source>
</evidence>
<feature type="region of interest" description="Disordered" evidence="1">
    <location>
        <begin position="476"/>
        <end position="509"/>
    </location>
</feature>
<name>A0A917A070_9HYPH</name>
<feature type="domain" description="PRC-barrel" evidence="3">
    <location>
        <begin position="65"/>
        <end position="131"/>
    </location>
</feature>
<reference evidence="4" key="1">
    <citation type="journal article" date="2014" name="Int. J. Syst. Evol. Microbiol.">
        <title>Complete genome sequence of Corynebacterium casei LMG S-19264T (=DSM 44701T), isolated from a smear-ripened cheese.</title>
        <authorList>
            <consortium name="US DOE Joint Genome Institute (JGI-PGF)"/>
            <person name="Walter F."/>
            <person name="Albersmeier A."/>
            <person name="Kalinowski J."/>
            <person name="Ruckert C."/>
        </authorList>
    </citation>
    <scope>NUCLEOTIDE SEQUENCE</scope>
    <source>
        <strain evidence="4">CGMCC 1.15367</strain>
    </source>
</reference>
<proteinExistence type="predicted"/>
<dbReference type="PANTHER" id="PTHR36505:SF1">
    <property type="entry name" value="BLR1072 PROTEIN"/>
    <property type="match status" value="1"/>
</dbReference>
<organism evidence="4 5">
    <name type="scientific">Aureimonas endophytica</name>
    <dbReference type="NCBI Taxonomy" id="2027858"/>
    <lineage>
        <taxon>Bacteria</taxon>
        <taxon>Pseudomonadati</taxon>
        <taxon>Pseudomonadota</taxon>
        <taxon>Alphaproteobacteria</taxon>
        <taxon>Hyphomicrobiales</taxon>
        <taxon>Aurantimonadaceae</taxon>
        <taxon>Aureimonas</taxon>
    </lineage>
</organism>
<comment type="caution">
    <text evidence="4">The sequence shown here is derived from an EMBL/GenBank/DDBJ whole genome shotgun (WGS) entry which is preliminary data.</text>
</comment>
<feature type="region of interest" description="Disordered" evidence="1">
    <location>
        <begin position="345"/>
        <end position="392"/>
    </location>
</feature>
<dbReference type="InterPro" id="IPR011033">
    <property type="entry name" value="PRC_barrel-like_sf"/>
</dbReference>
<evidence type="ECO:0000313" key="4">
    <source>
        <dbReference type="EMBL" id="GGE19663.1"/>
    </source>
</evidence>
<feature type="region of interest" description="Disordered" evidence="1">
    <location>
        <begin position="154"/>
        <end position="174"/>
    </location>
</feature>
<dbReference type="Proteomes" id="UP000644699">
    <property type="component" value="Unassembled WGS sequence"/>
</dbReference>
<sequence length="509" mass="51298">MIRTLLATTALAGLLATSAFAQSTQPSQTAPAAAPAPMSNDAATTTASPAPAAANGSYVQKLEADQYLASNLKGTDLYETDAQDAKKIGDVDNFVIDRDGKVAAVVISTSGLDQNKTVAAPVDKIDWIQAQDGNQRAILKASLTDLQSAPAFTSRTAQEAANNGAMAPGTGVGTAGQPAANNNIAANNGAAAPAAPAGGAQPMDSAAMGSSNGYLASLGNDQKLAEDIIGSNVYSGPGDDAQTIGSVNDLVLTKTGEVPVVVVGVGGFLGIGEKDVGVPYQQISMQSENGNSSEPRLILAATKDQLNGAPTFETRDRDATNVANNNAAATGGAAGMGGAIGAAPSATTGTDTTVAAQNSANPDTMNADNSTTASTTTNDRASMQPISGPELTADNLSGVSVYGPNDRSIGKVGDIALTGDGRVDAIVVDVGGFLGIGSKPVAVAMDNLQFMRDGNGKVNVYTQFTEDQLKNAPEFNRETYAQNRSTMRVEPGNAPSATTGQGNASQPAQ</sequence>
<feature type="compositionally biased region" description="Low complexity" evidence="1">
    <location>
        <begin position="364"/>
        <end position="382"/>
    </location>
</feature>
<evidence type="ECO:0000259" key="3">
    <source>
        <dbReference type="Pfam" id="PF05239"/>
    </source>
</evidence>
<dbReference type="RefSeq" id="WP_188912270.1">
    <property type="nucleotide sequence ID" value="NZ_BMIQ01000008.1"/>
</dbReference>
<dbReference type="Pfam" id="PF05239">
    <property type="entry name" value="PRC"/>
    <property type="match status" value="3"/>
</dbReference>
<feature type="chain" id="PRO_5038009462" evidence="2">
    <location>
        <begin position="22"/>
        <end position="509"/>
    </location>
</feature>
<feature type="compositionally biased region" description="Polar residues" evidence="1">
    <location>
        <begin position="345"/>
        <end position="363"/>
    </location>
</feature>
<evidence type="ECO:0000256" key="1">
    <source>
        <dbReference type="SAM" id="MobiDB-lite"/>
    </source>
</evidence>
<feature type="signal peptide" evidence="2">
    <location>
        <begin position="1"/>
        <end position="21"/>
    </location>
</feature>